<evidence type="ECO:0000256" key="6">
    <source>
        <dbReference type="ARBA" id="ARBA00023034"/>
    </source>
</evidence>
<proteinExistence type="inferred from homology"/>
<protein>
    <recommendedName>
        <fullName evidence="3">Conserved oligomeric Golgi complex subunit 2</fullName>
    </recommendedName>
    <alternativeName>
        <fullName evidence="8">Component of oligomeric Golgi complex 2</fullName>
    </alternativeName>
</protein>
<feature type="domain" description="COG complex component COG2 C-terminal" evidence="11">
    <location>
        <begin position="386"/>
        <end position="709"/>
    </location>
</feature>
<dbReference type="GO" id="GO:0000139">
    <property type="term" value="C:Golgi membrane"/>
    <property type="evidence" value="ECO:0007669"/>
    <property type="project" value="UniProtKB-SubCell"/>
</dbReference>
<dbReference type="InterPro" id="IPR024602">
    <property type="entry name" value="COG_su2_N"/>
</dbReference>
<dbReference type="Proteomes" id="UP001195483">
    <property type="component" value="Unassembled WGS sequence"/>
</dbReference>
<comment type="caution">
    <text evidence="12">The sequence shown here is derived from an EMBL/GenBank/DDBJ whole genome shotgun (WGS) entry which is preliminary data.</text>
</comment>
<evidence type="ECO:0000256" key="7">
    <source>
        <dbReference type="ARBA" id="ARBA00023136"/>
    </source>
</evidence>
<comment type="subcellular location">
    <subcellularLocation>
        <location evidence="1">Golgi apparatus membrane</location>
        <topology evidence="1">Peripheral membrane protein</topology>
    </subcellularLocation>
</comment>
<comment type="similarity">
    <text evidence="2">Belongs to the COG2 family.</text>
</comment>
<keyword evidence="7" id="KW-0472">Membrane</keyword>
<evidence type="ECO:0000256" key="8">
    <source>
        <dbReference type="ARBA" id="ARBA00031344"/>
    </source>
</evidence>
<dbReference type="GO" id="GO:0006891">
    <property type="term" value="P:intra-Golgi vesicle-mediated transport"/>
    <property type="evidence" value="ECO:0007669"/>
    <property type="project" value="TreeGrafter"/>
</dbReference>
<keyword evidence="13" id="KW-1185">Reference proteome</keyword>
<evidence type="ECO:0000256" key="1">
    <source>
        <dbReference type="ARBA" id="ARBA00004395"/>
    </source>
</evidence>
<evidence type="ECO:0000256" key="3">
    <source>
        <dbReference type="ARBA" id="ARBA00020977"/>
    </source>
</evidence>
<feature type="coiled-coil region" evidence="9">
    <location>
        <begin position="98"/>
        <end position="132"/>
    </location>
</feature>
<keyword evidence="5" id="KW-0653">Protein transport</keyword>
<dbReference type="AlphaFoldDB" id="A0AAE0S9L1"/>
<dbReference type="Pfam" id="PF06148">
    <property type="entry name" value="COG2_N"/>
    <property type="match status" value="1"/>
</dbReference>
<evidence type="ECO:0000256" key="9">
    <source>
        <dbReference type="SAM" id="Coils"/>
    </source>
</evidence>
<evidence type="ECO:0000313" key="12">
    <source>
        <dbReference type="EMBL" id="KAK3587784.1"/>
    </source>
</evidence>
<evidence type="ECO:0000259" key="11">
    <source>
        <dbReference type="Pfam" id="PF12022"/>
    </source>
</evidence>
<keyword evidence="6" id="KW-0333">Golgi apparatus</keyword>
<reference evidence="12" key="2">
    <citation type="journal article" date="2021" name="Genome Biol. Evol.">
        <title>Developing a high-quality reference genome for a parasitic bivalve with doubly uniparental inheritance (Bivalvia: Unionida).</title>
        <authorList>
            <person name="Smith C.H."/>
        </authorList>
    </citation>
    <scope>NUCLEOTIDE SEQUENCE</scope>
    <source>
        <strain evidence="12">CHS0354</strain>
        <tissue evidence="12">Mantle</tissue>
    </source>
</reference>
<gene>
    <name evidence="12" type="ORF">CHS0354_042748</name>
</gene>
<dbReference type="GO" id="GO:0007030">
    <property type="term" value="P:Golgi organization"/>
    <property type="evidence" value="ECO:0007669"/>
    <property type="project" value="InterPro"/>
</dbReference>
<dbReference type="GO" id="GO:0017119">
    <property type="term" value="C:Golgi transport complex"/>
    <property type="evidence" value="ECO:0007669"/>
    <property type="project" value="TreeGrafter"/>
</dbReference>
<reference evidence="12" key="1">
    <citation type="journal article" date="2021" name="Genome Biol. Evol.">
        <title>A High-Quality Reference Genome for a Parasitic Bivalve with Doubly Uniparental Inheritance (Bivalvia: Unionida).</title>
        <authorList>
            <person name="Smith C.H."/>
        </authorList>
    </citation>
    <scope>NUCLEOTIDE SEQUENCE</scope>
    <source>
        <strain evidence="12">CHS0354</strain>
    </source>
</reference>
<feature type="domain" description="Conserved oligomeric Golgi complex subunit 2 N-terminal" evidence="10">
    <location>
        <begin position="21"/>
        <end position="92"/>
    </location>
</feature>
<dbReference type="Pfam" id="PF12022">
    <property type="entry name" value="COG2_C"/>
    <property type="match status" value="1"/>
</dbReference>
<name>A0AAE0S9L1_9BIVA</name>
<keyword evidence="4" id="KW-0813">Transport</keyword>
<sequence length="748" mass="85670">MTGDPVRTAPTLPLPSGPTSLCFDKDDFMKDNFDIDRFVMECRRRVPLEDLRDDLNVYLKILRSAMIELINKDYADFVNLSTNLVGMDKAIGSLKVPLEQLKEEVQKVRSAMEEAKAAAEEKLKKRQQIKDKKVCLQRLINITQSVDKIERLLGIQTNGDAGIESGTGNSGQLDGQLIERVATEFNKLQFYVTKSKGLPLVEIIKPRIANITTTLQYSLEGSFLDGVEQNNIDVLRQCLRTYALIDKIKDVENLFRNHVVKPYMEEVISEQFLKSNKQGLQGMYAKILEFIPTHCRLLREVTSKHTSGSTEVVRGFDFLVNAVWPEVVSNIEARTPSIFAPGNPDVFHANFLTSMQFLDQFERLCGSQASVKRHRDHPSYHTFMTKWSLPIYFQIRFQEIAGAFEGSLTLAFSKSTESSKFLLHSTETLWSSLRRCWDKDVFLFPLCHRFWKLSVQMLMRYSTWLDEAYTQEAINHKESLEHKAKTQNDRPSTPNEKVMSSISNIQIDGRSTPTPPTTPLVTIRQILSLITDAEKLVSLVPDLFDKEIKPRLQFKESDADTFRDCFTDCCEAVSSKLPQFREYIVEDVRNLCSVHLKLVNDIPRLYRRTNRDVPSKPSSYISNLVKPLRMFVEEHSDILGEKQKFDICHQVFIGLAQQYYTMTSDVLTSVKKMEDSLKRLKKVRGTEKSSGSQGMSDDDKIRQQLILDIDSYGDQLVNFGLEKKDLESFQKLLELSDEAKSSMTSRQS</sequence>
<dbReference type="PANTHER" id="PTHR12961:SF0">
    <property type="entry name" value="CONSERVED OLIGOMERIC GOLGI COMPLEX SUBUNIT 2"/>
    <property type="match status" value="1"/>
</dbReference>
<accession>A0AAE0S9L1</accession>
<reference evidence="12" key="3">
    <citation type="submission" date="2023-05" db="EMBL/GenBank/DDBJ databases">
        <authorList>
            <person name="Smith C.H."/>
        </authorList>
    </citation>
    <scope>NUCLEOTIDE SEQUENCE</scope>
    <source>
        <strain evidence="12">CHS0354</strain>
        <tissue evidence="12">Mantle</tissue>
    </source>
</reference>
<evidence type="ECO:0000313" key="13">
    <source>
        <dbReference type="Proteomes" id="UP001195483"/>
    </source>
</evidence>
<evidence type="ECO:0000259" key="10">
    <source>
        <dbReference type="Pfam" id="PF06148"/>
    </source>
</evidence>
<evidence type="ECO:0000256" key="2">
    <source>
        <dbReference type="ARBA" id="ARBA00007603"/>
    </source>
</evidence>
<dbReference type="InterPro" id="IPR009316">
    <property type="entry name" value="COG2"/>
</dbReference>
<dbReference type="InterPro" id="IPR024603">
    <property type="entry name" value="COG_complex_COG2_C"/>
</dbReference>
<organism evidence="12 13">
    <name type="scientific">Potamilus streckersoni</name>
    <dbReference type="NCBI Taxonomy" id="2493646"/>
    <lineage>
        <taxon>Eukaryota</taxon>
        <taxon>Metazoa</taxon>
        <taxon>Spiralia</taxon>
        <taxon>Lophotrochozoa</taxon>
        <taxon>Mollusca</taxon>
        <taxon>Bivalvia</taxon>
        <taxon>Autobranchia</taxon>
        <taxon>Heteroconchia</taxon>
        <taxon>Palaeoheterodonta</taxon>
        <taxon>Unionida</taxon>
        <taxon>Unionoidea</taxon>
        <taxon>Unionidae</taxon>
        <taxon>Ambleminae</taxon>
        <taxon>Lampsilini</taxon>
        <taxon>Potamilus</taxon>
    </lineage>
</organism>
<evidence type="ECO:0000256" key="4">
    <source>
        <dbReference type="ARBA" id="ARBA00022448"/>
    </source>
</evidence>
<dbReference type="GO" id="GO:0015031">
    <property type="term" value="P:protein transport"/>
    <property type="evidence" value="ECO:0007669"/>
    <property type="project" value="UniProtKB-KW"/>
</dbReference>
<dbReference type="PANTHER" id="PTHR12961">
    <property type="entry name" value="CONSERVED OLIGOMERIC GOLGI COMPLEX COMPONENT 2"/>
    <property type="match status" value="1"/>
</dbReference>
<evidence type="ECO:0000256" key="5">
    <source>
        <dbReference type="ARBA" id="ARBA00022927"/>
    </source>
</evidence>
<keyword evidence="9" id="KW-0175">Coiled coil</keyword>
<dbReference type="EMBL" id="JAEAOA010002357">
    <property type="protein sequence ID" value="KAK3587784.1"/>
    <property type="molecule type" value="Genomic_DNA"/>
</dbReference>